<name>A0A9N9G7I6_9GLOM</name>
<protein>
    <submittedName>
        <fullName evidence="1">18497_t:CDS:1</fullName>
    </submittedName>
</protein>
<gene>
    <name evidence="1" type="ORF">RFULGI_LOCUS6202</name>
</gene>
<proteinExistence type="predicted"/>
<comment type="caution">
    <text evidence="1">The sequence shown here is derived from an EMBL/GenBank/DDBJ whole genome shotgun (WGS) entry which is preliminary data.</text>
</comment>
<dbReference type="EMBL" id="CAJVPZ010007768">
    <property type="protein sequence ID" value="CAG8590290.1"/>
    <property type="molecule type" value="Genomic_DNA"/>
</dbReference>
<organism evidence="1 2">
    <name type="scientific">Racocetra fulgida</name>
    <dbReference type="NCBI Taxonomy" id="60492"/>
    <lineage>
        <taxon>Eukaryota</taxon>
        <taxon>Fungi</taxon>
        <taxon>Fungi incertae sedis</taxon>
        <taxon>Mucoromycota</taxon>
        <taxon>Glomeromycotina</taxon>
        <taxon>Glomeromycetes</taxon>
        <taxon>Diversisporales</taxon>
        <taxon>Gigasporaceae</taxon>
        <taxon>Racocetra</taxon>
    </lineage>
</organism>
<accession>A0A9N9G7I6</accession>
<evidence type="ECO:0000313" key="1">
    <source>
        <dbReference type="EMBL" id="CAG8590290.1"/>
    </source>
</evidence>
<dbReference type="Proteomes" id="UP000789396">
    <property type="component" value="Unassembled WGS sequence"/>
</dbReference>
<feature type="non-terminal residue" evidence="1">
    <location>
        <position position="373"/>
    </location>
</feature>
<sequence length="373" mass="43077">IILPPLNIRKVEAFRILNVHIMDPLQSQESGEGSSVSLENNRQAQLSFKNSLIDTEASPISPPYDPDIIEMFNEDSFDEENEELALKIYKGQTFQTWDDVEDFLKKIWTGTRTNKIVNQNVPDVNGELTGICLSEDMLEFIDFCVAHSTTRARNIEQLLKDKFLDRKIYKKNLYNAIQRAKKKLPSSNDLDATNLMQHLYHLKTNDPRWFVEARFDVKSFNRKIYDSVKANSSLMTLVKEIQDLLNRESEYTCVEEYKSQVPMKVIDVAINTNSYDKFIELCHQFLTNKELMLNKDNQSKNIPITNLVISTRKGRPPGRAKSAIEIQESNARKRRCLSNTDTNIQSSDNRKQCQKCEQKGHNRATCKAEINDN</sequence>
<keyword evidence="2" id="KW-1185">Reference proteome</keyword>
<dbReference type="AlphaFoldDB" id="A0A9N9G7I6"/>
<reference evidence="1" key="1">
    <citation type="submission" date="2021-06" db="EMBL/GenBank/DDBJ databases">
        <authorList>
            <person name="Kallberg Y."/>
            <person name="Tangrot J."/>
            <person name="Rosling A."/>
        </authorList>
    </citation>
    <scope>NUCLEOTIDE SEQUENCE</scope>
    <source>
        <strain evidence="1">IN212</strain>
    </source>
</reference>
<evidence type="ECO:0000313" key="2">
    <source>
        <dbReference type="Proteomes" id="UP000789396"/>
    </source>
</evidence>